<feature type="domain" description="S-adenosylmethionine synthetase C-terminal" evidence="2">
    <location>
        <begin position="1"/>
        <end position="35"/>
    </location>
</feature>
<reference evidence="3" key="1">
    <citation type="journal article" date="2014" name="Front. Microbiol.">
        <title>High frequency of phylogenetically diverse reductive dehalogenase-homologous genes in deep subseafloor sedimentary metagenomes.</title>
        <authorList>
            <person name="Kawai M."/>
            <person name="Futagami T."/>
            <person name="Toyoda A."/>
            <person name="Takaki Y."/>
            <person name="Nishi S."/>
            <person name="Hori S."/>
            <person name="Arai W."/>
            <person name="Tsubouchi T."/>
            <person name="Morono Y."/>
            <person name="Uchiyama I."/>
            <person name="Ito T."/>
            <person name="Fujiyama A."/>
            <person name="Inagaki F."/>
            <person name="Takami H."/>
        </authorList>
    </citation>
    <scope>NUCLEOTIDE SEQUENCE</scope>
    <source>
        <strain evidence="3">Expedition CK06-06</strain>
    </source>
</reference>
<dbReference type="SUPFAM" id="SSF55973">
    <property type="entry name" value="S-adenosylmethionine synthetase"/>
    <property type="match status" value="1"/>
</dbReference>
<organism evidence="3">
    <name type="scientific">marine sediment metagenome</name>
    <dbReference type="NCBI Taxonomy" id="412755"/>
    <lineage>
        <taxon>unclassified sequences</taxon>
        <taxon>metagenomes</taxon>
        <taxon>ecological metagenomes</taxon>
    </lineage>
</organism>
<evidence type="ECO:0000256" key="1">
    <source>
        <dbReference type="ARBA" id="ARBA00022723"/>
    </source>
</evidence>
<dbReference type="GO" id="GO:0046872">
    <property type="term" value="F:metal ion binding"/>
    <property type="evidence" value="ECO:0007669"/>
    <property type="project" value="UniProtKB-KW"/>
</dbReference>
<dbReference type="InterPro" id="IPR022636">
    <property type="entry name" value="S-AdoMet_synthetase_sfam"/>
</dbReference>
<dbReference type="GO" id="GO:0006556">
    <property type="term" value="P:S-adenosylmethionine biosynthetic process"/>
    <property type="evidence" value="ECO:0007669"/>
    <property type="project" value="InterPro"/>
</dbReference>
<evidence type="ECO:0000313" key="3">
    <source>
        <dbReference type="EMBL" id="GAG00014.1"/>
    </source>
</evidence>
<protein>
    <recommendedName>
        <fullName evidence="2">S-adenosylmethionine synthetase C-terminal domain-containing protein</fullName>
    </recommendedName>
</protein>
<accession>X0U2M6</accession>
<dbReference type="Gene3D" id="3.30.300.10">
    <property type="match status" value="1"/>
</dbReference>
<dbReference type="AlphaFoldDB" id="X0U2M6"/>
<name>X0U2M6_9ZZZZ</name>
<sequence>PKAIIEHLNLRRPIYKKTACYGHFGRMEEGFTWEQLGRVKEIKKWAKKI</sequence>
<dbReference type="EMBL" id="BARS01026296">
    <property type="protein sequence ID" value="GAG00014.1"/>
    <property type="molecule type" value="Genomic_DNA"/>
</dbReference>
<proteinExistence type="predicted"/>
<keyword evidence="1" id="KW-0479">Metal-binding</keyword>
<evidence type="ECO:0000259" key="2">
    <source>
        <dbReference type="Pfam" id="PF02773"/>
    </source>
</evidence>
<dbReference type="InterPro" id="IPR022630">
    <property type="entry name" value="S-AdoMet_synt_C"/>
</dbReference>
<dbReference type="GO" id="GO:0004478">
    <property type="term" value="F:methionine adenosyltransferase activity"/>
    <property type="evidence" value="ECO:0007669"/>
    <property type="project" value="InterPro"/>
</dbReference>
<gene>
    <name evidence="3" type="ORF">S01H1_41455</name>
</gene>
<comment type="caution">
    <text evidence="3">The sequence shown here is derived from an EMBL/GenBank/DDBJ whole genome shotgun (WGS) entry which is preliminary data.</text>
</comment>
<dbReference type="Pfam" id="PF02773">
    <property type="entry name" value="S-AdoMet_synt_C"/>
    <property type="match status" value="1"/>
</dbReference>
<feature type="non-terminal residue" evidence="3">
    <location>
        <position position="1"/>
    </location>
</feature>